<sequence length="81" mass="9486">MIDIREQFPLLPLDKTLYIAQKLGIKHPTDPKNKLPIIMTTDMLLTIKQEESIKFIAYFLRKLQENKMNYLVYQVGTACKS</sequence>
<dbReference type="InterPro" id="IPR011335">
    <property type="entry name" value="Restrct_endonuc-II-like"/>
</dbReference>
<dbReference type="SUPFAM" id="SSF52980">
    <property type="entry name" value="Restriction endonuclease-like"/>
    <property type="match status" value="1"/>
</dbReference>
<dbReference type="EMBL" id="UGSC01000001">
    <property type="protein sequence ID" value="SUA71918.1"/>
    <property type="molecule type" value="Genomic_DNA"/>
</dbReference>
<dbReference type="AlphaFoldDB" id="A0A378Y503"/>
<reference evidence="1 2" key="1">
    <citation type="submission" date="2018-06" db="EMBL/GenBank/DDBJ databases">
        <authorList>
            <consortium name="Pathogen Informatics"/>
            <person name="Doyle S."/>
        </authorList>
    </citation>
    <scope>NUCLEOTIDE SEQUENCE [LARGE SCALE GENOMIC DNA]</scope>
    <source>
        <strain evidence="1 2">NCTC10343</strain>
    </source>
</reference>
<dbReference type="Gene3D" id="3.40.1350.10">
    <property type="match status" value="1"/>
</dbReference>
<dbReference type="Proteomes" id="UP000254400">
    <property type="component" value="Unassembled WGS sequence"/>
</dbReference>
<protein>
    <submittedName>
        <fullName evidence="1">Tn7-like transposition protein a</fullName>
    </submittedName>
</protein>
<proteinExistence type="predicted"/>
<dbReference type="InterPro" id="IPR011856">
    <property type="entry name" value="tRNA_endonuc-like_dom_sf"/>
</dbReference>
<accession>A0A378Y503</accession>
<gene>
    <name evidence="1" type="ORF">NCTC10343_04846</name>
</gene>
<dbReference type="RefSeq" id="WP_230877431.1">
    <property type="nucleotide sequence ID" value="NZ_CP049598.1"/>
</dbReference>
<name>A0A378Y503_PAEPO</name>
<organism evidence="1 2">
    <name type="scientific">Paenibacillus polymyxa</name>
    <name type="common">Bacillus polymyxa</name>
    <dbReference type="NCBI Taxonomy" id="1406"/>
    <lineage>
        <taxon>Bacteria</taxon>
        <taxon>Bacillati</taxon>
        <taxon>Bacillota</taxon>
        <taxon>Bacilli</taxon>
        <taxon>Bacillales</taxon>
        <taxon>Paenibacillaceae</taxon>
        <taxon>Paenibacillus</taxon>
    </lineage>
</organism>
<evidence type="ECO:0000313" key="1">
    <source>
        <dbReference type="EMBL" id="SUA71918.1"/>
    </source>
</evidence>
<evidence type="ECO:0000313" key="2">
    <source>
        <dbReference type="Proteomes" id="UP000254400"/>
    </source>
</evidence>
<dbReference type="GO" id="GO:0003676">
    <property type="term" value="F:nucleic acid binding"/>
    <property type="evidence" value="ECO:0007669"/>
    <property type="project" value="InterPro"/>
</dbReference>